<evidence type="ECO:0000313" key="2">
    <source>
        <dbReference type="Proteomes" id="UP000236735"/>
    </source>
</evidence>
<protein>
    <submittedName>
        <fullName evidence="1">Uncharacterized protein</fullName>
    </submittedName>
</protein>
<reference evidence="1 2" key="1">
    <citation type="submission" date="2016-10" db="EMBL/GenBank/DDBJ databases">
        <authorList>
            <person name="de Groot N.N."/>
        </authorList>
    </citation>
    <scope>NUCLEOTIDE SEQUENCE [LARGE SCALE GENOMIC DNA]</scope>
    <source>
        <strain evidence="1 2">AR32</strain>
    </source>
</reference>
<gene>
    <name evidence="1" type="ORF">SAMN05216354_2367</name>
</gene>
<proteinExistence type="predicted"/>
<dbReference type="Proteomes" id="UP000236735">
    <property type="component" value="Unassembled WGS sequence"/>
</dbReference>
<name>A0A1H5WIS7_XYLRU</name>
<organism evidence="1 2">
    <name type="scientific">Xylanibacter ruminicola</name>
    <name type="common">Prevotella ruminicola</name>
    <dbReference type="NCBI Taxonomy" id="839"/>
    <lineage>
        <taxon>Bacteria</taxon>
        <taxon>Pseudomonadati</taxon>
        <taxon>Bacteroidota</taxon>
        <taxon>Bacteroidia</taxon>
        <taxon>Bacteroidales</taxon>
        <taxon>Prevotellaceae</taxon>
        <taxon>Xylanibacter</taxon>
    </lineage>
</organism>
<dbReference type="EMBL" id="FNUV01000006">
    <property type="protein sequence ID" value="SEF99208.1"/>
    <property type="molecule type" value="Genomic_DNA"/>
</dbReference>
<evidence type="ECO:0000313" key="1">
    <source>
        <dbReference type="EMBL" id="SEF99208.1"/>
    </source>
</evidence>
<accession>A0A1H5WIS7</accession>
<dbReference type="AlphaFoldDB" id="A0A1H5WIS7"/>
<sequence>MLPVKKPTTEYHTLDEIRQRKDELLDQLQQDNTKFTSLWNQVFLKKEENSKGDYIASLISNGFVAVDTFLLIRKLMKGYGFLFGRNSLFGRKKNRK</sequence>